<evidence type="ECO:0000313" key="1">
    <source>
        <dbReference type="EMBL" id="AES62980.1"/>
    </source>
</evidence>
<dbReference type="Proteomes" id="UP000002051">
    <property type="component" value="Unassembled WGS sequence"/>
</dbReference>
<protein>
    <submittedName>
        <fullName evidence="1 2">Uncharacterized protein</fullName>
    </submittedName>
</protein>
<dbReference type="EnsemblPlants" id="AES62980">
    <property type="protein sequence ID" value="AES62980"/>
    <property type="gene ID" value="MTR_1g114410"/>
</dbReference>
<gene>
    <name evidence="1" type="ordered locus">MTR_1g114410</name>
</gene>
<accession>G7IE95</accession>
<keyword evidence="3" id="KW-1185">Reference proteome</keyword>
<dbReference type="PaxDb" id="3880-AES62980"/>
<proteinExistence type="predicted"/>
<evidence type="ECO:0000313" key="3">
    <source>
        <dbReference type="Proteomes" id="UP000002051"/>
    </source>
</evidence>
<name>G7IE95_MEDTR</name>
<sequence length="69" mass="7713">MALRPVYVLVQLGPVKLPGITGYVSVVPYHTPLIEKHAIAFGRCLDFQQVHQCFNLQPPTKVEPDLTVE</sequence>
<reference evidence="1 3" key="2">
    <citation type="journal article" date="2014" name="BMC Genomics">
        <title>An improved genome release (version Mt4.0) for the model legume Medicago truncatula.</title>
        <authorList>
            <person name="Tang H."/>
            <person name="Krishnakumar V."/>
            <person name="Bidwell S."/>
            <person name="Rosen B."/>
            <person name="Chan A."/>
            <person name="Zhou S."/>
            <person name="Gentzbittel L."/>
            <person name="Childs K.L."/>
            <person name="Yandell M."/>
            <person name="Gundlach H."/>
            <person name="Mayer K.F."/>
            <person name="Schwartz D.C."/>
            <person name="Town C.D."/>
        </authorList>
    </citation>
    <scope>GENOME REANNOTATION</scope>
    <source>
        <strain evidence="2 3">cv. Jemalong A17</strain>
    </source>
</reference>
<dbReference type="EMBL" id="CM001217">
    <property type="protein sequence ID" value="AES62980.1"/>
    <property type="molecule type" value="Genomic_DNA"/>
</dbReference>
<organism evidence="1 3">
    <name type="scientific">Medicago truncatula</name>
    <name type="common">Barrel medic</name>
    <name type="synonym">Medicago tribuloides</name>
    <dbReference type="NCBI Taxonomy" id="3880"/>
    <lineage>
        <taxon>Eukaryota</taxon>
        <taxon>Viridiplantae</taxon>
        <taxon>Streptophyta</taxon>
        <taxon>Embryophyta</taxon>
        <taxon>Tracheophyta</taxon>
        <taxon>Spermatophyta</taxon>
        <taxon>Magnoliopsida</taxon>
        <taxon>eudicotyledons</taxon>
        <taxon>Gunneridae</taxon>
        <taxon>Pentapetalae</taxon>
        <taxon>rosids</taxon>
        <taxon>fabids</taxon>
        <taxon>Fabales</taxon>
        <taxon>Fabaceae</taxon>
        <taxon>Papilionoideae</taxon>
        <taxon>50 kb inversion clade</taxon>
        <taxon>NPAAA clade</taxon>
        <taxon>Hologalegina</taxon>
        <taxon>IRL clade</taxon>
        <taxon>Trifolieae</taxon>
        <taxon>Medicago</taxon>
    </lineage>
</organism>
<dbReference type="AlphaFoldDB" id="G7IE95"/>
<reference evidence="2" key="3">
    <citation type="submission" date="2015-04" db="UniProtKB">
        <authorList>
            <consortium name="EnsemblPlants"/>
        </authorList>
    </citation>
    <scope>IDENTIFICATION</scope>
    <source>
        <strain evidence="2">cv. Jemalong A17</strain>
    </source>
</reference>
<reference evidence="1 3" key="1">
    <citation type="journal article" date="2011" name="Nature">
        <title>The Medicago genome provides insight into the evolution of rhizobial symbioses.</title>
        <authorList>
            <person name="Young N.D."/>
            <person name="Debelle F."/>
            <person name="Oldroyd G.E."/>
            <person name="Geurts R."/>
            <person name="Cannon S.B."/>
            <person name="Udvardi M.K."/>
            <person name="Benedito V.A."/>
            <person name="Mayer K.F."/>
            <person name="Gouzy J."/>
            <person name="Schoof H."/>
            <person name="Van de Peer Y."/>
            <person name="Proost S."/>
            <person name="Cook D.R."/>
            <person name="Meyers B.C."/>
            <person name="Spannagl M."/>
            <person name="Cheung F."/>
            <person name="De Mita S."/>
            <person name="Krishnakumar V."/>
            <person name="Gundlach H."/>
            <person name="Zhou S."/>
            <person name="Mudge J."/>
            <person name="Bharti A.K."/>
            <person name="Murray J.D."/>
            <person name="Naoumkina M.A."/>
            <person name="Rosen B."/>
            <person name="Silverstein K.A."/>
            <person name="Tang H."/>
            <person name="Rombauts S."/>
            <person name="Zhao P.X."/>
            <person name="Zhou P."/>
            <person name="Barbe V."/>
            <person name="Bardou P."/>
            <person name="Bechner M."/>
            <person name="Bellec A."/>
            <person name="Berger A."/>
            <person name="Berges H."/>
            <person name="Bidwell S."/>
            <person name="Bisseling T."/>
            <person name="Choisne N."/>
            <person name="Couloux A."/>
            <person name="Denny R."/>
            <person name="Deshpande S."/>
            <person name="Dai X."/>
            <person name="Doyle J.J."/>
            <person name="Dudez A.M."/>
            <person name="Farmer A.D."/>
            <person name="Fouteau S."/>
            <person name="Franken C."/>
            <person name="Gibelin C."/>
            <person name="Gish J."/>
            <person name="Goldstein S."/>
            <person name="Gonzalez A.J."/>
            <person name="Green P.J."/>
            <person name="Hallab A."/>
            <person name="Hartog M."/>
            <person name="Hua A."/>
            <person name="Humphray S.J."/>
            <person name="Jeong D.H."/>
            <person name="Jing Y."/>
            <person name="Jocker A."/>
            <person name="Kenton S.M."/>
            <person name="Kim D.J."/>
            <person name="Klee K."/>
            <person name="Lai H."/>
            <person name="Lang C."/>
            <person name="Lin S."/>
            <person name="Macmil S.L."/>
            <person name="Magdelenat G."/>
            <person name="Matthews L."/>
            <person name="McCorrison J."/>
            <person name="Monaghan E.L."/>
            <person name="Mun J.H."/>
            <person name="Najar F.Z."/>
            <person name="Nicholson C."/>
            <person name="Noirot C."/>
            <person name="O'Bleness M."/>
            <person name="Paule C.R."/>
            <person name="Poulain J."/>
            <person name="Prion F."/>
            <person name="Qin B."/>
            <person name="Qu C."/>
            <person name="Retzel E.F."/>
            <person name="Riddle C."/>
            <person name="Sallet E."/>
            <person name="Samain S."/>
            <person name="Samson N."/>
            <person name="Sanders I."/>
            <person name="Saurat O."/>
            <person name="Scarpelli C."/>
            <person name="Schiex T."/>
            <person name="Segurens B."/>
            <person name="Severin A.J."/>
            <person name="Sherrier D.J."/>
            <person name="Shi R."/>
            <person name="Sims S."/>
            <person name="Singer S.R."/>
            <person name="Sinharoy S."/>
            <person name="Sterck L."/>
            <person name="Viollet A."/>
            <person name="Wang B.B."/>
            <person name="Wang K."/>
            <person name="Wang M."/>
            <person name="Wang X."/>
            <person name="Warfsmann J."/>
            <person name="Weissenbach J."/>
            <person name="White D.D."/>
            <person name="White J.D."/>
            <person name="Wiley G.B."/>
            <person name="Wincker P."/>
            <person name="Xing Y."/>
            <person name="Yang L."/>
            <person name="Yao Z."/>
            <person name="Ying F."/>
            <person name="Zhai J."/>
            <person name="Zhou L."/>
            <person name="Zuber A."/>
            <person name="Denarie J."/>
            <person name="Dixon R.A."/>
            <person name="May G.D."/>
            <person name="Schwartz D.C."/>
            <person name="Rogers J."/>
            <person name="Quetier F."/>
            <person name="Town C.D."/>
            <person name="Roe B.A."/>
        </authorList>
    </citation>
    <scope>NUCLEOTIDE SEQUENCE [LARGE SCALE GENOMIC DNA]</scope>
    <source>
        <strain evidence="1">A17</strain>
        <strain evidence="2 3">cv. Jemalong A17</strain>
    </source>
</reference>
<dbReference type="HOGENOM" id="CLU_2779615_0_0_1"/>
<evidence type="ECO:0000313" key="2">
    <source>
        <dbReference type="EnsemblPlants" id="AES62980"/>
    </source>
</evidence>